<reference evidence="1 2" key="1">
    <citation type="journal article" date="2012" name="Science">
        <title>The Paleozoic origin of enzymatic lignin decomposition reconstructed from 31 fungal genomes.</title>
        <authorList>
            <person name="Floudas D."/>
            <person name="Binder M."/>
            <person name="Riley R."/>
            <person name="Barry K."/>
            <person name="Blanchette R.A."/>
            <person name="Henrissat B."/>
            <person name="Martinez A.T."/>
            <person name="Otillar R."/>
            <person name="Spatafora J.W."/>
            <person name="Yadav J.S."/>
            <person name="Aerts A."/>
            <person name="Benoit I."/>
            <person name="Boyd A."/>
            <person name="Carlson A."/>
            <person name="Copeland A."/>
            <person name="Coutinho P.M."/>
            <person name="de Vries R.P."/>
            <person name="Ferreira P."/>
            <person name="Findley K."/>
            <person name="Foster B."/>
            <person name="Gaskell J."/>
            <person name="Glotzer D."/>
            <person name="Gorecki P."/>
            <person name="Heitman J."/>
            <person name="Hesse C."/>
            <person name="Hori C."/>
            <person name="Igarashi K."/>
            <person name="Jurgens J.A."/>
            <person name="Kallen N."/>
            <person name="Kersten P."/>
            <person name="Kohler A."/>
            <person name="Kuees U."/>
            <person name="Kumar T.K.A."/>
            <person name="Kuo A."/>
            <person name="LaButti K."/>
            <person name="Larrondo L.F."/>
            <person name="Lindquist E."/>
            <person name="Ling A."/>
            <person name="Lombard V."/>
            <person name="Lucas S."/>
            <person name="Lundell T."/>
            <person name="Martin R."/>
            <person name="McLaughlin D.J."/>
            <person name="Morgenstern I."/>
            <person name="Morin E."/>
            <person name="Murat C."/>
            <person name="Nagy L.G."/>
            <person name="Nolan M."/>
            <person name="Ohm R.A."/>
            <person name="Patyshakuliyeva A."/>
            <person name="Rokas A."/>
            <person name="Ruiz-Duenas F.J."/>
            <person name="Sabat G."/>
            <person name="Salamov A."/>
            <person name="Samejima M."/>
            <person name="Schmutz J."/>
            <person name="Slot J.C."/>
            <person name="St John F."/>
            <person name="Stenlid J."/>
            <person name="Sun H."/>
            <person name="Sun S."/>
            <person name="Syed K."/>
            <person name="Tsang A."/>
            <person name="Wiebenga A."/>
            <person name="Young D."/>
            <person name="Pisabarro A."/>
            <person name="Eastwood D.C."/>
            <person name="Martin F."/>
            <person name="Cullen D."/>
            <person name="Grigoriev I.V."/>
            <person name="Hibbett D.S."/>
        </authorList>
    </citation>
    <scope>NUCLEOTIDE SEQUENCE [LARGE SCALE GENOMIC DNA]</scope>
    <source>
        <strain evidence="1 2">MD-104</strain>
    </source>
</reference>
<evidence type="ECO:0000313" key="2">
    <source>
        <dbReference type="Proteomes" id="UP000218811"/>
    </source>
</evidence>
<sequence length="86" mass="9469">GLEARPGGVCFWNPRLARLGKGTRYPARIFFPRKSRSRSLHHSAQCSDGTAEISIAARHCLECDRCVAESACSLRAAASFHRQLTP</sequence>
<gene>
    <name evidence="1" type="ORF">WOLCODRAFT_164438</name>
</gene>
<name>A0A2H3JMM9_WOLCO</name>
<accession>A0A2H3JMM9</accession>
<dbReference type="Proteomes" id="UP000218811">
    <property type="component" value="Unassembled WGS sequence"/>
</dbReference>
<organism evidence="1 2">
    <name type="scientific">Wolfiporia cocos (strain MD-104)</name>
    <name type="common">Brown rot fungus</name>
    <dbReference type="NCBI Taxonomy" id="742152"/>
    <lineage>
        <taxon>Eukaryota</taxon>
        <taxon>Fungi</taxon>
        <taxon>Dikarya</taxon>
        <taxon>Basidiomycota</taxon>
        <taxon>Agaricomycotina</taxon>
        <taxon>Agaricomycetes</taxon>
        <taxon>Polyporales</taxon>
        <taxon>Phaeolaceae</taxon>
        <taxon>Wolfiporia</taxon>
    </lineage>
</organism>
<evidence type="ECO:0000313" key="1">
    <source>
        <dbReference type="EMBL" id="PCH43436.1"/>
    </source>
</evidence>
<feature type="non-terminal residue" evidence="1">
    <location>
        <position position="1"/>
    </location>
</feature>
<proteinExistence type="predicted"/>
<keyword evidence="2" id="KW-1185">Reference proteome</keyword>
<protein>
    <submittedName>
        <fullName evidence="1">Uncharacterized protein</fullName>
    </submittedName>
</protein>
<dbReference type="AlphaFoldDB" id="A0A2H3JMM9"/>
<dbReference type="EMBL" id="KB468146">
    <property type="protein sequence ID" value="PCH43436.1"/>
    <property type="molecule type" value="Genomic_DNA"/>
</dbReference>